<dbReference type="RefSeq" id="WP_267624194.1">
    <property type="nucleotide sequence ID" value="NZ_JAODIW010000008.1"/>
</dbReference>
<reference evidence="1 2" key="1">
    <citation type="journal article" date="2019" name="Int. J. Syst. Evol. Microbiol.">
        <title>The Global Catalogue of Microorganisms (GCM) 10K type strain sequencing project: providing services to taxonomists for standard genome sequencing and annotation.</title>
        <authorList>
            <consortium name="The Broad Institute Genomics Platform"/>
            <consortium name="The Broad Institute Genome Sequencing Center for Infectious Disease"/>
            <person name="Wu L."/>
            <person name="Ma J."/>
        </authorList>
    </citation>
    <scope>NUCLEOTIDE SEQUENCE [LARGE SCALE GENOMIC DNA]</scope>
    <source>
        <strain evidence="1 2">CGMCC 1.12553</strain>
    </source>
</reference>
<proteinExistence type="predicted"/>
<dbReference type="Pfam" id="PF23426">
    <property type="entry name" value="DUF7114"/>
    <property type="match status" value="1"/>
</dbReference>
<dbReference type="EMBL" id="JBHSDS010000006">
    <property type="protein sequence ID" value="MFC4358184.1"/>
    <property type="molecule type" value="Genomic_DNA"/>
</dbReference>
<comment type="caution">
    <text evidence="1">The sequence shown here is derived from an EMBL/GenBank/DDBJ whole genome shotgun (WGS) entry which is preliminary data.</text>
</comment>
<dbReference type="Proteomes" id="UP001595921">
    <property type="component" value="Unassembled WGS sequence"/>
</dbReference>
<sequence length="230" mass="23982">MDDAVRTRDAAREALADVEPPALGGTLDDRLADAPMTPGALALLCARSLNPGVDPDAVAERAAGVQLIYEGLRLTRYLAHEEPWTTEPESDIDADLDIVAADVLVARGFYLLARTGAAEQAVETVRRFGRDQTLRRAEGADPVALDRNLEADVFELAVVAGVDVGGDTPSAALREYAAGLARGFDPVDGEALPPAAAALPETVADRIVALSANSDVESAGDRVPSSATDP</sequence>
<gene>
    <name evidence="1" type="ORF">ACFO0N_09510</name>
</gene>
<dbReference type="InterPro" id="IPR055538">
    <property type="entry name" value="DUF7114"/>
</dbReference>
<protein>
    <recommendedName>
        <fullName evidence="3">Polyprenyl synthetase</fullName>
    </recommendedName>
</protein>
<evidence type="ECO:0000313" key="2">
    <source>
        <dbReference type="Proteomes" id="UP001595921"/>
    </source>
</evidence>
<dbReference type="AlphaFoldDB" id="A0ABD5PBW5"/>
<evidence type="ECO:0000313" key="1">
    <source>
        <dbReference type="EMBL" id="MFC4358184.1"/>
    </source>
</evidence>
<evidence type="ECO:0008006" key="3">
    <source>
        <dbReference type="Google" id="ProtNLM"/>
    </source>
</evidence>
<name>A0ABD5PBW5_9EURY</name>
<accession>A0ABD5PBW5</accession>
<keyword evidence="2" id="KW-1185">Reference proteome</keyword>
<organism evidence="1 2">
    <name type="scientific">Halobium salinum</name>
    <dbReference type="NCBI Taxonomy" id="1364940"/>
    <lineage>
        <taxon>Archaea</taxon>
        <taxon>Methanobacteriati</taxon>
        <taxon>Methanobacteriota</taxon>
        <taxon>Stenosarchaea group</taxon>
        <taxon>Halobacteria</taxon>
        <taxon>Halobacteriales</taxon>
        <taxon>Haloferacaceae</taxon>
        <taxon>Halobium</taxon>
    </lineage>
</organism>